<reference evidence="1 2" key="1">
    <citation type="journal article" date="2016" name="Sci. Rep.">
        <title>The Dendrobium catenatum Lindl. genome sequence provides insights into polysaccharide synthase, floral development and adaptive evolution.</title>
        <authorList>
            <person name="Zhang G.Q."/>
            <person name="Xu Q."/>
            <person name="Bian C."/>
            <person name="Tsai W.C."/>
            <person name="Yeh C.M."/>
            <person name="Liu K.W."/>
            <person name="Yoshida K."/>
            <person name="Zhang L.S."/>
            <person name="Chang S.B."/>
            <person name="Chen F."/>
            <person name="Shi Y."/>
            <person name="Su Y.Y."/>
            <person name="Zhang Y.Q."/>
            <person name="Chen L.J."/>
            <person name="Yin Y."/>
            <person name="Lin M."/>
            <person name="Huang H."/>
            <person name="Deng H."/>
            <person name="Wang Z.W."/>
            <person name="Zhu S.L."/>
            <person name="Zhao X."/>
            <person name="Deng C."/>
            <person name="Niu S.C."/>
            <person name="Huang J."/>
            <person name="Wang M."/>
            <person name="Liu G.H."/>
            <person name="Yang H.J."/>
            <person name="Xiao X.J."/>
            <person name="Hsiao Y.Y."/>
            <person name="Wu W.L."/>
            <person name="Chen Y.Y."/>
            <person name="Mitsuda N."/>
            <person name="Ohme-Takagi M."/>
            <person name="Luo Y.B."/>
            <person name="Van de Peer Y."/>
            <person name="Liu Z.J."/>
        </authorList>
    </citation>
    <scope>NUCLEOTIDE SEQUENCE [LARGE SCALE GENOMIC DNA]</scope>
    <source>
        <tissue evidence="1">The whole plant</tissue>
    </source>
</reference>
<dbReference type="AlphaFoldDB" id="A0A2I0W0X5"/>
<accession>A0A2I0W0X5</accession>
<sequence length="121" mass="13505">MKLEAFSSSIYVSLSPSLSLSRSCKNVSQNLLQDPNNLVSELGIWRRIAHGLLVGNEDRVGFLIVRGGSQGRVDGLQVFRRNGAKLGKPGWYRGSVCVRRTGRDRVELDVQVRFLAWIAFT</sequence>
<evidence type="ECO:0000313" key="1">
    <source>
        <dbReference type="EMBL" id="PKU69314.1"/>
    </source>
</evidence>
<dbReference type="Proteomes" id="UP000233837">
    <property type="component" value="Unassembled WGS sequence"/>
</dbReference>
<keyword evidence="2" id="KW-1185">Reference proteome</keyword>
<gene>
    <name evidence="1" type="ORF">MA16_Dca002584</name>
</gene>
<reference evidence="1 2" key="2">
    <citation type="journal article" date="2017" name="Nature">
        <title>The Apostasia genome and the evolution of orchids.</title>
        <authorList>
            <person name="Zhang G.Q."/>
            <person name="Liu K.W."/>
            <person name="Li Z."/>
            <person name="Lohaus R."/>
            <person name="Hsiao Y.Y."/>
            <person name="Niu S.C."/>
            <person name="Wang J.Y."/>
            <person name="Lin Y.C."/>
            <person name="Xu Q."/>
            <person name="Chen L.J."/>
            <person name="Yoshida K."/>
            <person name="Fujiwara S."/>
            <person name="Wang Z.W."/>
            <person name="Zhang Y.Q."/>
            <person name="Mitsuda N."/>
            <person name="Wang M."/>
            <person name="Liu G.H."/>
            <person name="Pecoraro L."/>
            <person name="Huang H.X."/>
            <person name="Xiao X.J."/>
            <person name="Lin M."/>
            <person name="Wu X.Y."/>
            <person name="Wu W.L."/>
            <person name="Chen Y.Y."/>
            <person name="Chang S.B."/>
            <person name="Sakamoto S."/>
            <person name="Ohme-Takagi M."/>
            <person name="Yagi M."/>
            <person name="Zeng S.J."/>
            <person name="Shen C.Y."/>
            <person name="Yeh C.M."/>
            <person name="Luo Y.B."/>
            <person name="Tsai W.C."/>
            <person name="Van de Peer Y."/>
            <person name="Liu Z.J."/>
        </authorList>
    </citation>
    <scope>NUCLEOTIDE SEQUENCE [LARGE SCALE GENOMIC DNA]</scope>
    <source>
        <tissue evidence="1">The whole plant</tissue>
    </source>
</reference>
<evidence type="ECO:0000313" key="2">
    <source>
        <dbReference type="Proteomes" id="UP000233837"/>
    </source>
</evidence>
<organism evidence="1 2">
    <name type="scientific">Dendrobium catenatum</name>
    <dbReference type="NCBI Taxonomy" id="906689"/>
    <lineage>
        <taxon>Eukaryota</taxon>
        <taxon>Viridiplantae</taxon>
        <taxon>Streptophyta</taxon>
        <taxon>Embryophyta</taxon>
        <taxon>Tracheophyta</taxon>
        <taxon>Spermatophyta</taxon>
        <taxon>Magnoliopsida</taxon>
        <taxon>Liliopsida</taxon>
        <taxon>Asparagales</taxon>
        <taxon>Orchidaceae</taxon>
        <taxon>Epidendroideae</taxon>
        <taxon>Malaxideae</taxon>
        <taxon>Dendrobiinae</taxon>
        <taxon>Dendrobium</taxon>
    </lineage>
</organism>
<proteinExistence type="predicted"/>
<dbReference type="EMBL" id="KZ503041">
    <property type="protein sequence ID" value="PKU69314.1"/>
    <property type="molecule type" value="Genomic_DNA"/>
</dbReference>
<protein>
    <submittedName>
        <fullName evidence="1">Uncharacterized protein</fullName>
    </submittedName>
</protein>
<name>A0A2I0W0X5_9ASPA</name>